<evidence type="ECO:0000313" key="4">
    <source>
        <dbReference type="EMBL" id="QHQ62733.1"/>
    </source>
</evidence>
<evidence type="ECO:0000259" key="3">
    <source>
        <dbReference type="Pfam" id="PF25989"/>
    </source>
</evidence>
<dbReference type="Pfam" id="PF25989">
    <property type="entry name" value="YknX_C"/>
    <property type="match status" value="1"/>
</dbReference>
<dbReference type="InterPro" id="IPR058637">
    <property type="entry name" value="YknX-like_C"/>
</dbReference>
<reference evidence="4 5" key="1">
    <citation type="submission" date="2020-01" db="EMBL/GenBank/DDBJ databases">
        <title>Genome analysis of Anaerocolumna sp. CBA3638.</title>
        <authorList>
            <person name="Kim J."/>
            <person name="Roh S.W."/>
        </authorList>
    </citation>
    <scope>NUCLEOTIDE SEQUENCE [LARGE SCALE GENOMIC DNA]</scope>
    <source>
        <strain evidence="4 5">CBA3638</strain>
    </source>
</reference>
<dbReference type="GO" id="GO:1990281">
    <property type="term" value="C:efflux pump complex"/>
    <property type="evidence" value="ECO:0007669"/>
    <property type="project" value="TreeGrafter"/>
</dbReference>
<dbReference type="InterPro" id="IPR058647">
    <property type="entry name" value="BSH_CzcB-like"/>
</dbReference>
<dbReference type="SUPFAM" id="SSF111369">
    <property type="entry name" value="HlyD-like secretion proteins"/>
    <property type="match status" value="1"/>
</dbReference>
<dbReference type="Gene3D" id="2.40.30.170">
    <property type="match status" value="1"/>
</dbReference>
<evidence type="ECO:0000256" key="1">
    <source>
        <dbReference type="SAM" id="Coils"/>
    </source>
</evidence>
<feature type="coiled-coil region" evidence="1">
    <location>
        <begin position="89"/>
        <end position="304"/>
    </location>
</feature>
<dbReference type="EMBL" id="CP048000">
    <property type="protein sequence ID" value="QHQ62733.1"/>
    <property type="molecule type" value="Genomic_DNA"/>
</dbReference>
<evidence type="ECO:0000313" key="5">
    <source>
        <dbReference type="Proteomes" id="UP000464314"/>
    </source>
</evidence>
<dbReference type="KEGG" id="anr:Ana3638_19740"/>
<dbReference type="AlphaFoldDB" id="A0A6P1TQI0"/>
<accession>A0A6P1TQI0</accession>
<dbReference type="RefSeq" id="WP_161839554.1">
    <property type="nucleotide sequence ID" value="NZ_CP048000.1"/>
</dbReference>
<evidence type="ECO:0000259" key="2">
    <source>
        <dbReference type="Pfam" id="PF25973"/>
    </source>
</evidence>
<name>A0A6P1TQI0_9FIRM</name>
<dbReference type="Gene3D" id="2.40.420.20">
    <property type="match status" value="1"/>
</dbReference>
<protein>
    <submittedName>
        <fullName evidence="4">HlyD family efflux transporter periplasmic adaptor subunit</fullName>
    </submittedName>
</protein>
<proteinExistence type="predicted"/>
<dbReference type="Gene3D" id="2.40.50.100">
    <property type="match status" value="1"/>
</dbReference>
<dbReference type="GO" id="GO:0015562">
    <property type="term" value="F:efflux transmembrane transporter activity"/>
    <property type="evidence" value="ECO:0007669"/>
    <property type="project" value="TreeGrafter"/>
</dbReference>
<dbReference type="Proteomes" id="UP000464314">
    <property type="component" value="Chromosome"/>
</dbReference>
<sequence length="502" mass="55498">MKKKKIIFIIIGLVLLSSAVMMVYMKQGETVSVVKVQKGEIQKYIEDIGTVTYKNVVNVSIEGNGLIQNIYADLGQPVKKGDKLLVMENSDLEIQLKNIDEKIKELKAAYEGSGVKNYATNLEKAAIAANQAEDTYYLALKEYNDAKVLEELVEISNKNYETNVKKATISVNQAKESYNSASEELKDAQVLKDTGAISQEELEQKEQAVKNAEAVLNTAKLDLNQIKVNDSENINAVYRAQLESEQREQALKSAEALMKTAQLDLKQMKVNTTKSSEAVYDAQLKQAELSRKSMSNNIEKLELKAPVTGIILEKNVEVNTMGIPGTIAYVMAKADSVEIKANILADDAINIKLGDQVEITDRSQEKKKITGKVVDIAPSAVAVTSSLGVNQKRVAIKIEPSEQLNQLKHGYEVDIKVIIEKSSNAVLVPLSSISEYKDKDCVFVVDNEKAVLRNVIKGIQNEEFVEIKDGVKEGEIVLSAPDNNVKEGMRINLKKSLDNQEQ</sequence>
<dbReference type="Gene3D" id="1.10.287.470">
    <property type="entry name" value="Helix hairpin bin"/>
    <property type="match status" value="1"/>
</dbReference>
<gene>
    <name evidence="4" type="ORF">Ana3638_19740</name>
</gene>
<dbReference type="PANTHER" id="PTHR30469:SF15">
    <property type="entry name" value="HLYD FAMILY OF SECRETION PROTEINS"/>
    <property type="match status" value="1"/>
</dbReference>
<dbReference type="Pfam" id="PF25973">
    <property type="entry name" value="BSH_CzcB"/>
    <property type="match status" value="1"/>
</dbReference>
<feature type="domain" description="YknX-like C-terminal permuted SH3-like" evidence="3">
    <location>
        <begin position="427"/>
        <end position="492"/>
    </location>
</feature>
<feature type="domain" description="CzcB-like barrel-sandwich hybrid" evidence="2">
    <location>
        <begin position="57"/>
        <end position="317"/>
    </location>
</feature>
<organism evidence="4 5">
    <name type="scientific">Anaerocolumna sedimenticola</name>
    <dbReference type="NCBI Taxonomy" id="2696063"/>
    <lineage>
        <taxon>Bacteria</taxon>
        <taxon>Bacillati</taxon>
        <taxon>Bacillota</taxon>
        <taxon>Clostridia</taxon>
        <taxon>Lachnospirales</taxon>
        <taxon>Lachnospiraceae</taxon>
        <taxon>Anaerocolumna</taxon>
    </lineage>
</organism>
<keyword evidence="1" id="KW-0175">Coiled coil</keyword>
<dbReference type="PANTHER" id="PTHR30469">
    <property type="entry name" value="MULTIDRUG RESISTANCE PROTEIN MDTA"/>
    <property type="match status" value="1"/>
</dbReference>
<keyword evidence="5" id="KW-1185">Reference proteome</keyword>